<dbReference type="Proteomes" id="UP000288395">
    <property type="component" value="Unassembled WGS sequence"/>
</dbReference>
<protein>
    <recommendedName>
        <fullName evidence="4">Peptide methionine sulfoxide reductase MsrA</fullName>
        <shortName evidence="4">Protein-methionine-S-oxide reductase</shortName>
        <ecNumber evidence="4">1.8.4.11</ecNumber>
    </recommendedName>
    <alternativeName>
        <fullName evidence="4">Peptide-methionine (S)-S-oxide reductase</fullName>
        <shortName evidence="4">Peptide Met(O) reductase</shortName>
    </alternativeName>
</protein>
<dbReference type="AlphaFoldDB" id="A0A432VWV5"/>
<reference evidence="8" key="1">
    <citation type="journal article" date="2018" name="Front. Microbiol.">
        <title>Genome-Based Analysis Reveals the Taxonomy and Diversity of the Family Idiomarinaceae.</title>
        <authorList>
            <person name="Liu Y."/>
            <person name="Lai Q."/>
            <person name="Shao Z."/>
        </authorList>
    </citation>
    <scope>NUCLEOTIDE SEQUENCE [LARGE SCALE GENOMIC DNA]</scope>
    <source>
        <strain evidence="8">GBPy7</strain>
    </source>
</reference>
<feature type="domain" description="Peptide methionine sulphoxide reductase MsrA" evidence="6">
    <location>
        <begin position="34"/>
        <end position="183"/>
    </location>
</feature>
<feature type="active site" evidence="4">
    <location>
        <position position="40"/>
    </location>
</feature>
<gene>
    <name evidence="4 7" type="primary">msrA</name>
    <name evidence="7" type="ORF">CWE08_06970</name>
</gene>
<evidence type="ECO:0000313" key="8">
    <source>
        <dbReference type="Proteomes" id="UP000288395"/>
    </source>
</evidence>
<evidence type="ECO:0000256" key="5">
    <source>
        <dbReference type="SAM" id="SignalP"/>
    </source>
</evidence>
<dbReference type="Gene3D" id="3.30.1060.10">
    <property type="entry name" value="Peptide methionine sulphoxide reductase MsrA"/>
    <property type="match status" value="1"/>
</dbReference>
<comment type="caution">
    <text evidence="7">The sequence shown here is derived from an EMBL/GenBank/DDBJ whole genome shotgun (WGS) entry which is preliminary data.</text>
</comment>
<keyword evidence="8" id="KW-1185">Reference proteome</keyword>
<comment type="function">
    <text evidence="4">Has an important function as a repair enzyme for proteins that have been inactivated by oxidation. Catalyzes the reversible oxidation-reduction of methionine sulfoxide in proteins to methionine.</text>
</comment>
<evidence type="ECO:0000256" key="2">
    <source>
        <dbReference type="ARBA" id="ARBA00047806"/>
    </source>
</evidence>
<feature type="signal peptide" evidence="5">
    <location>
        <begin position="1"/>
        <end position="23"/>
    </location>
</feature>
<dbReference type="GO" id="GO:0008113">
    <property type="term" value="F:peptide-methionine (S)-S-oxide reductase activity"/>
    <property type="evidence" value="ECO:0007669"/>
    <property type="project" value="UniProtKB-UniRule"/>
</dbReference>
<dbReference type="EMBL" id="PIPJ01000004">
    <property type="protein sequence ID" value="RUO20984.1"/>
    <property type="molecule type" value="Genomic_DNA"/>
</dbReference>
<dbReference type="Pfam" id="PF01625">
    <property type="entry name" value="PMSR"/>
    <property type="match status" value="1"/>
</dbReference>
<evidence type="ECO:0000256" key="3">
    <source>
        <dbReference type="ARBA" id="ARBA00048782"/>
    </source>
</evidence>
<feature type="chain" id="PRO_5018979547" description="Peptide methionine sulfoxide reductase MsrA" evidence="5">
    <location>
        <begin position="24"/>
        <end position="222"/>
    </location>
</feature>
<evidence type="ECO:0000256" key="1">
    <source>
        <dbReference type="ARBA" id="ARBA00023002"/>
    </source>
</evidence>
<comment type="similarity">
    <text evidence="4">Belongs to the MsrA Met sulfoxide reductase family.</text>
</comment>
<organism evidence="7 8">
    <name type="scientific">Aliidiomarina iranensis</name>
    <dbReference type="NCBI Taxonomy" id="1434071"/>
    <lineage>
        <taxon>Bacteria</taxon>
        <taxon>Pseudomonadati</taxon>
        <taxon>Pseudomonadota</taxon>
        <taxon>Gammaproteobacteria</taxon>
        <taxon>Alteromonadales</taxon>
        <taxon>Idiomarinaceae</taxon>
        <taxon>Aliidiomarina</taxon>
    </lineage>
</organism>
<comment type="catalytic activity">
    <reaction evidence="3 4">
        <text>[thioredoxin]-disulfide + L-methionine + H2O = L-methionine (S)-S-oxide + [thioredoxin]-dithiol</text>
        <dbReference type="Rhea" id="RHEA:19993"/>
        <dbReference type="Rhea" id="RHEA-COMP:10698"/>
        <dbReference type="Rhea" id="RHEA-COMP:10700"/>
        <dbReference type="ChEBI" id="CHEBI:15377"/>
        <dbReference type="ChEBI" id="CHEBI:29950"/>
        <dbReference type="ChEBI" id="CHEBI:50058"/>
        <dbReference type="ChEBI" id="CHEBI:57844"/>
        <dbReference type="ChEBI" id="CHEBI:58772"/>
        <dbReference type="EC" id="1.8.4.11"/>
    </reaction>
</comment>
<dbReference type="RefSeq" id="WP_126767051.1">
    <property type="nucleotide sequence ID" value="NZ_PIPJ01000004.1"/>
</dbReference>
<dbReference type="EC" id="1.8.4.11" evidence="4"/>
<sequence length="222" mass="25609">MQKFLIQLCVFGFLSTAATLAQAQENSESEREIATFAGGCFWCVEEGFEKLPGVYEAISGYTGGRERNPTYEQVAGGRTGHTEAVQVFYNPNVIEYAGLLEAFWRFMDPTDSEGQFVDRGQQYRAEIFYHNDTQKALAEASVRKLAAEGPFESPIVTPVTRLGRFYRAEGYHQDYYSKNPIRYRFYTRNSGRYQFVEYWWGDAAKQDFQQFKNEDLLSQWGE</sequence>
<evidence type="ECO:0000259" key="6">
    <source>
        <dbReference type="Pfam" id="PF01625"/>
    </source>
</evidence>
<dbReference type="OrthoDB" id="4174719at2"/>
<accession>A0A432VWV5</accession>
<dbReference type="PANTHER" id="PTHR43774">
    <property type="entry name" value="PEPTIDE METHIONINE SULFOXIDE REDUCTASE"/>
    <property type="match status" value="1"/>
</dbReference>
<dbReference type="InterPro" id="IPR002569">
    <property type="entry name" value="Met_Sox_Rdtase_MsrA_dom"/>
</dbReference>
<dbReference type="SUPFAM" id="SSF55068">
    <property type="entry name" value="Peptide methionine sulfoxide reductase"/>
    <property type="match status" value="1"/>
</dbReference>
<evidence type="ECO:0000256" key="4">
    <source>
        <dbReference type="HAMAP-Rule" id="MF_01401"/>
    </source>
</evidence>
<dbReference type="NCBIfam" id="TIGR00401">
    <property type="entry name" value="msrA"/>
    <property type="match status" value="1"/>
</dbReference>
<comment type="catalytic activity">
    <reaction evidence="2 4">
        <text>L-methionyl-[protein] + [thioredoxin]-disulfide + H2O = L-methionyl-(S)-S-oxide-[protein] + [thioredoxin]-dithiol</text>
        <dbReference type="Rhea" id="RHEA:14217"/>
        <dbReference type="Rhea" id="RHEA-COMP:10698"/>
        <dbReference type="Rhea" id="RHEA-COMP:10700"/>
        <dbReference type="Rhea" id="RHEA-COMP:12313"/>
        <dbReference type="Rhea" id="RHEA-COMP:12315"/>
        <dbReference type="ChEBI" id="CHEBI:15377"/>
        <dbReference type="ChEBI" id="CHEBI:16044"/>
        <dbReference type="ChEBI" id="CHEBI:29950"/>
        <dbReference type="ChEBI" id="CHEBI:44120"/>
        <dbReference type="ChEBI" id="CHEBI:50058"/>
        <dbReference type="EC" id="1.8.4.11"/>
    </reaction>
</comment>
<dbReference type="InterPro" id="IPR036509">
    <property type="entry name" value="Met_Sox_Rdtase_MsrA_sf"/>
</dbReference>
<proteinExistence type="inferred from homology"/>
<evidence type="ECO:0000313" key="7">
    <source>
        <dbReference type="EMBL" id="RUO20984.1"/>
    </source>
</evidence>
<dbReference type="GO" id="GO:0033744">
    <property type="term" value="F:L-methionine:thioredoxin-disulfide S-oxidoreductase activity"/>
    <property type="evidence" value="ECO:0007669"/>
    <property type="project" value="RHEA"/>
</dbReference>
<dbReference type="PANTHER" id="PTHR43774:SF1">
    <property type="entry name" value="PEPTIDE METHIONINE SULFOXIDE REDUCTASE MSRA 2"/>
    <property type="match status" value="1"/>
</dbReference>
<keyword evidence="1 4" id="KW-0560">Oxidoreductase</keyword>
<dbReference type="HAMAP" id="MF_01401">
    <property type="entry name" value="MsrA"/>
    <property type="match status" value="1"/>
</dbReference>
<name>A0A432VWV5_9GAMM</name>
<keyword evidence="5" id="KW-0732">Signal</keyword>